<reference evidence="2 3" key="1">
    <citation type="journal article" date="2004" name="Nature">
        <title>Genome evolution in yeasts.</title>
        <authorList>
            <consortium name="Genolevures"/>
            <person name="Dujon B."/>
            <person name="Sherman D."/>
            <person name="Fischer G."/>
            <person name="Durrens P."/>
            <person name="Casaregola S."/>
            <person name="Lafontaine I."/>
            <person name="de Montigny J."/>
            <person name="Marck C."/>
            <person name="Neuveglise C."/>
            <person name="Talla E."/>
            <person name="Goffard N."/>
            <person name="Frangeul L."/>
            <person name="Aigle M."/>
            <person name="Anthouard V."/>
            <person name="Babour A."/>
            <person name="Barbe V."/>
            <person name="Barnay S."/>
            <person name="Blanchin S."/>
            <person name="Beckerich J.M."/>
            <person name="Beyne E."/>
            <person name="Bleykasten C."/>
            <person name="Boisrame A."/>
            <person name="Boyer J."/>
            <person name="Cattolico L."/>
            <person name="Confanioleri F."/>
            <person name="de Daruvar A."/>
            <person name="Despons L."/>
            <person name="Fabre E."/>
            <person name="Fairhead C."/>
            <person name="Ferry-Dumazet H."/>
            <person name="Groppi A."/>
            <person name="Hantraye F."/>
            <person name="Hennequin C."/>
            <person name="Jauniaux N."/>
            <person name="Joyet P."/>
            <person name="Kachouri R."/>
            <person name="Kerrest A."/>
            <person name="Koszul R."/>
            <person name="Lemaire M."/>
            <person name="Lesur I."/>
            <person name="Ma L."/>
            <person name="Muller H."/>
            <person name="Nicaud J.M."/>
            <person name="Nikolski M."/>
            <person name="Oztas S."/>
            <person name="Ozier-Kalogeropoulos O."/>
            <person name="Pellenz S."/>
            <person name="Potier S."/>
            <person name="Richard G.F."/>
            <person name="Straub M.L."/>
            <person name="Suleau A."/>
            <person name="Swennene D."/>
            <person name="Tekaia F."/>
            <person name="Wesolowski-Louvel M."/>
            <person name="Westhof E."/>
            <person name="Wirth B."/>
            <person name="Zeniou-Meyer M."/>
            <person name="Zivanovic I."/>
            <person name="Bolotin-Fukuhara M."/>
            <person name="Thierry A."/>
            <person name="Bouchier C."/>
            <person name="Caudron B."/>
            <person name="Scarpelli C."/>
            <person name="Gaillardin C."/>
            <person name="Weissenbach J."/>
            <person name="Wincker P."/>
            <person name="Souciet J.L."/>
        </authorList>
    </citation>
    <scope>NUCLEOTIDE SEQUENCE [LARGE SCALE GENOMIC DNA]</scope>
    <source>
        <strain evidence="3">ATCC 2001 / BCRC 20586 / JCM 3761 / NBRC 0622 / NRRL Y-65 / CBS 138</strain>
    </source>
</reference>
<keyword evidence="3" id="KW-1185">Reference proteome</keyword>
<accession>Q6FQ19</accession>
<evidence type="ECO:0000313" key="3">
    <source>
        <dbReference type="Proteomes" id="UP000002428"/>
    </source>
</evidence>
<protein>
    <submittedName>
        <fullName evidence="2">Uncharacterized protein</fullName>
    </submittedName>
</protein>
<dbReference type="VEuPathDB" id="FungiDB:CAGL0I09834g"/>
<organism evidence="2 3">
    <name type="scientific">Candida glabrata (strain ATCC 2001 / BCRC 20586 / JCM 3761 / NBRC 0622 / NRRL Y-65 / CBS 138)</name>
    <name type="common">Yeast</name>
    <name type="synonym">Nakaseomyces glabratus</name>
    <dbReference type="NCBI Taxonomy" id="284593"/>
    <lineage>
        <taxon>Eukaryota</taxon>
        <taxon>Fungi</taxon>
        <taxon>Dikarya</taxon>
        <taxon>Ascomycota</taxon>
        <taxon>Saccharomycotina</taxon>
        <taxon>Saccharomycetes</taxon>
        <taxon>Saccharomycetales</taxon>
        <taxon>Saccharomycetaceae</taxon>
        <taxon>Nakaseomyces</taxon>
    </lineage>
</organism>
<dbReference type="HOGENOM" id="CLU_754385_0_0_1"/>
<dbReference type="InParanoid" id="Q6FQ19"/>
<dbReference type="RefSeq" id="XP_447675.1">
    <property type="nucleotide sequence ID" value="XM_447675.1"/>
</dbReference>
<gene>
    <name evidence="1 2" type="ordered locus">CAGL0I09834g</name>
</gene>
<sequence length="367" mass="40786">MICSLCPAPPDDNINIDANGNNGNAERRKRRFSLRSKSHAVQQNIVLPGNINPSNDNNATQNEVDAAAVLPDPVNAINNVTLKYKTVQHITAIPFINRFDEGRLAGRFEECAERFLNSRVMINLAPITTKIDRLIDKLMTITESLIPCLRPDEEVEFPRPPLDEDTERNRNGHNFIVASVVPEGQSIVAPKNVRKLGGRKACILIRTNANAKKDKIKIRQLGRTEQTDKIISMITNSTVIPGVDNNQNLVRISNFDGGNVVIAEDESLRCFEVIYFLINSTNEILMTFIDSQSLIYAAVIGRMTDITSVIEGKLYPLKKCIMNILNKPLDEPEAIHPVITIPPVDGGNGNNEDIEGNIPQQPLRPIE</sequence>
<evidence type="ECO:0000313" key="2">
    <source>
        <dbReference type="EMBL" id="CAG60612.1"/>
    </source>
</evidence>
<dbReference type="EMBL" id="CR380955">
    <property type="protein sequence ID" value="CAG60612.1"/>
    <property type="molecule type" value="Genomic_DNA"/>
</dbReference>
<dbReference type="Proteomes" id="UP000002428">
    <property type="component" value="Chromosome I"/>
</dbReference>
<dbReference type="CGD" id="CAL0132574">
    <property type="gene designation" value="CAGL0I09834g"/>
</dbReference>
<dbReference type="AlphaFoldDB" id="Q6FQ19"/>
<evidence type="ECO:0000313" key="1">
    <source>
        <dbReference type="CGD" id="CAL0132574"/>
    </source>
</evidence>
<name>Q6FQ19_CANGA</name>
<dbReference type="KEGG" id="cgr:2889273"/>
<proteinExistence type="predicted"/>